<dbReference type="AlphaFoldDB" id="A0A223E113"/>
<reference evidence="2 3" key="1">
    <citation type="submission" date="2016-10" db="EMBL/GenBank/DDBJ databases">
        <title>The whole genome sequencing and assembly of Aeribacillus pallidus KCTC3564 strain.</title>
        <authorList>
            <person name="Lee Y.-J."/>
            <person name="Park M.-K."/>
            <person name="Yi H."/>
            <person name="Bahn Y.-S."/>
            <person name="Kim J.F."/>
            <person name="Lee D.-W."/>
        </authorList>
    </citation>
    <scope>NUCLEOTIDE SEQUENCE [LARGE SCALE GENOMIC DNA]</scope>
    <source>
        <strain evidence="2 3">KCTC3564</strain>
    </source>
</reference>
<dbReference type="InterPro" id="IPR051541">
    <property type="entry name" value="PTS_SugarTrans_NitroReg"/>
</dbReference>
<gene>
    <name evidence="2" type="ORF">AP3564_00505</name>
</gene>
<dbReference type="SUPFAM" id="SSF55804">
    <property type="entry name" value="Phoshotransferase/anion transport protein"/>
    <property type="match status" value="1"/>
</dbReference>
<dbReference type="PANTHER" id="PTHR47738:SF3">
    <property type="entry name" value="PHOSPHOTRANSFERASE SYSTEM MANNITOL_FRUCTOSE-SPECIFIC IIA DOMAIN CONTAINING PROTEIN"/>
    <property type="match status" value="1"/>
</dbReference>
<dbReference type="Gene3D" id="3.40.930.10">
    <property type="entry name" value="Mannitol-specific EII, Chain A"/>
    <property type="match status" value="1"/>
</dbReference>
<dbReference type="KEGG" id="apak:AP3564_00505"/>
<dbReference type="InterPro" id="IPR016152">
    <property type="entry name" value="PTrfase/Anion_transptr"/>
</dbReference>
<name>A0A223E113_9BACI</name>
<proteinExistence type="predicted"/>
<dbReference type="PANTHER" id="PTHR47738">
    <property type="entry name" value="PTS SYSTEM FRUCTOSE-LIKE EIIA COMPONENT-RELATED"/>
    <property type="match status" value="1"/>
</dbReference>
<dbReference type="EMBL" id="CP017703">
    <property type="protein sequence ID" value="ASS88937.1"/>
    <property type="molecule type" value="Genomic_DNA"/>
</dbReference>
<dbReference type="PROSITE" id="PS51094">
    <property type="entry name" value="PTS_EIIA_TYPE_2"/>
    <property type="match status" value="1"/>
</dbReference>
<keyword evidence="2" id="KW-0813">Transport</keyword>
<dbReference type="InterPro" id="IPR002178">
    <property type="entry name" value="PTS_EIIA_type-2_dom"/>
</dbReference>
<feature type="domain" description="PTS EIIA type-2" evidence="1">
    <location>
        <begin position="20"/>
        <end position="172"/>
    </location>
</feature>
<protein>
    <submittedName>
        <fullName evidence="2">PTS sugar transporter subunit IIA</fullName>
    </submittedName>
</protein>
<organism evidence="2 3">
    <name type="scientific">Aeribacillus pallidus</name>
    <dbReference type="NCBI Taxonomy" id="33936"/>
    <lineage>
        <taxon>Bacteria</taxon>
        <taxon>Bacillati</taxon>
        <taxon>Bacillota</taxon>
        <taxon>Bacilli</taxon>
        <taxon>Bacillales</taxon>
        <taxon>Bacillaceae</taxon>
        <taxon>Aeribacillus</taxon>
    </lineage>
</organism>
<dbReference type="CDD" id="cd00211">
    <property type="entry name" value="PTS_IIA_fru"/>
    <property type="match status" value="1"/>
</dbReference>
<evidence type="ECO:0000259" key="1">
    <source>
        <dbReference type="PROSITE" id="PS51094"/>
    </source>
</evidence>
<sequence>MHKNKSSFINGVGDIPVIDLHFDESLIFCDLKAKDQEEVLKVMGNHLYEKNFVKESFIDAIIEREKTFPTGLPTSSNISVAIPHTDSVHVNKKAISLAILKDAVEFGIMGEQEAKTPVKIVFLLAIDKQNSHLKILQKLISIFQNEDVIKFLTTEKNKTLIKTKIIECLDLKEMN</sequence>
<evidence type="ECO:0000313" key="2">
    <source>
        <dbReference type="EMBL" id="ASS88937.1"/>
    </source>
</evidence>
<accession>A0A223E113</accession>
<keyword evidence="2" id="KW-0762">Sugar transport</keyword>
<evidence type="ECO:0000313" key="3">
    <source>
        <dbReference type="Proteomes" id="UP000214606"/>
    </source>
</evidence>
<dbReference type="Pfam" id="PF00359">
    <property type="entry name" value="PTS_EIIA_2"/>
    <property type="match status" value="1"/>
</dbReference>
<dbReference type="Proteomes" id="UP000214606">
    <property type="component" value="Chromosome"/>
</dbReference>